<organism evidence="2 3">
    <name type="scientific">Carya illinoinensis</name>
    <name type="common">Pecan</name>
    <dbReference type="NCBI Taxonomy" id="32201"/>
    <lineage>
        <taxon>Eukaryota</taxon>
        <taxon>Viridiplantae</taxon>
        <taxon>Streptophyta</taxon>
        <taxon>Embryophyta</taxon>
        <taxon>Tracheophyta</taxon>
        <taxon>Spermatophyta</taxon>
        <taxon>Magnoliopsida</taxon>
        <taxon>eudicotyledons</taxon>
        <taxon>Gunneridae</taxon>
        <taxon>Pentapetalae</taxon>
        <taxon>rosids</taxon>
        <taxon>fabids</taxon>
        <taxon>Fagales</taxon>
        <taxon>Juglandaceae</taxon>
        <taxon>Carya</taxon>
    </lineage>
</organism>
<gene>
    <name evidence="2" type="ORF">I3842_07G049600</name>
</gene>
<evidence type="ECO:0000313" key="3">
    <source>
        <dbReference type="Proteomes" id="UP000811246"/>
    </source>
</evidence>
<dbReference type="AlphaFoldDB" id="A0A922EIJ0"/>
<accession>A0A922EIJ0</accession>
<feature type="compositionally biased region" description="Basic residues" evidence="1">
    <location>
        <begin position="8"/>
        <end position="30"/>
    </location>
</feature>
<dbReference type="PANTHER" id="PTHR33499:SF11">
    <property type="entry name" value="NO APICAL MERISTEM-ASSOCIATED C-TERMINAL DOMAIN-CONTAINING PROTEIN"/>
    <property type="match status" value="1"/>
</dbReference>
<comment type="caution">
    <text evidence="2">The sequence shown here is derived from an EMBL/GenBank/DDBJ whole genome shotgun (WGS) entry which is preliminary data.</text>
</comment>
<feature type="compositionally biased region" description="Pro residues" evidence="1">
    <location>
        <begin position="61"/>
        <end position="71"/>
    </location>
</feature>
<feature type="compositionally biased region" description="Polar residues" evidence="1">
    <location>
        <begin position="44"/>
        <end position="56"/>
    </location>
</feature>
<dbReference type="EMBL" id="CM031831">
    <property type="protein sequence ID" value="KAG6702716.1"/>
    <property type="molecule type" value="Genomic_DNA"/>
</dbReference>
<feature type="compositionally biased region" description="Polar residues" evidence="1">
    <location>
        <begin position="98"/>
        <end position="110"/>
    </location>
</feature>
<evidence type="ECO:0000313" key="2">
    <source>
        <dbReference type="EMBL" id="KAG6702716.1"/>
    </source>
</evidence>
<reference evidence="2" key="1">
    <citation type="submission" date="2021-01" db="EMBL/GenBank/DDBJ databases">
        <authorList>
            <person name="Lovell J.T."/>
            <person name="Bentley N."/>
            <person name="Bhattarai G."/>
            <person name="Jenkins J.W."/>
            <person name="Sreedasyam A."/>
            <person name="Alarcon Y."/>
            <person name="Bock C."/>
            <person name="Boston L."/>
            <person name="Carlson J."/>
            <person name="Cervantes K."/>
            <person name="Clermont K."/>
            <person name="Krom N."/>
            <person name="Kubenka K."/>
            <person name="Mamidi S."/>
            <person name="Mattison C."/>
            <person name="Monteros M."/>
            <person name="Pisani C."/>
            <person name="Plott C."/>
            <person name="Rajasekar S."/>
            <person name="Rhein H.S."/>
            <person name="Rohla C."/>
            <person name="Song M."/>
            <person name="Hilaire R.S."/>
            <person name="Shu S."/>
            <person name="Wells L."/>
            <person name="Wang X."/>
            <person name="Webber J."/>
            <person name="Heerema R.J."/>
            <person name="Klein P."/>
            <person name="Conner P."/>
            <person name="Grauke L."/>
            <person name="Grimwood J."/>
            <person name="Schmutz J."/>
            <person name="Randall J.J."/>
        </authorList>
    </citation>
    <scope>NUCLEOTIDE SEQUENCE</scope>
    <source>
        <tissue evidence="2">Leaf</tissue>
    </source>
</reference>
<name>A0A922EIJ0_CARIL</name>
<feature type="region of interest" description="Disordered" evidence="1">
    <location>
        <begin position="1"/>
        <end position="119"/>
    </location>
</feature>
<dbReference type="PANTHER" id="PTHR33499">
    <property type="entry name" value="OS12G0282400 PROTEIN-RELATED"/>
    <property type="match status" value="1"/>
</dbReference>
<protein>
    <submittedName>
        <fullName evidence="2">Uncharacterized protein</fullName>
    </submittedName>
</protein>
<sequence>MGESARGRGYRRGVHARRFVPYHSRVRGPRGTRIASYHSHSEPDQSGSDDSTQPPSHSWEPPCPNPMPPPEPIRETPPQTIREPSPLREPPPNRDTQDLSAPTVPTSNQEQPKRRRGPAKCIEFEKLRKYGPVILKINDGETAPCCSNAEMFTARVMQIIKQHYNMSYARWTNVPQAQKDKLIDCVRGDFTLDWDWENHRLTVKKQLRKRFNAFHHELHKSMNCTVITRKHWLLAIPWLTCKSGLSCVRGGEVRNSRYILVKLITIW</sequence>
<evidence type="ECO:0000256" key="1">
    <source>
        <dbReference type="SAM" id="MobiDB-lite"/>
    </source>
</evidence>
<dbReference type="Proteomes" id="UP000811246">
    <property type="component" value="Chromosome 7"/>
</dbReference>
<proteinExistence type="predicted"/>